<feature type="region of interest" description="Disordered" evidence="1">
    <location>
        <begin position="41"/>
        <end position="61"/>
    </location>
</feature>
<accession>A0A6A7AHR7</accession>
<dbReference type="Proteomes" id="UP000799424">
    <property type="component" value="Unassembled WGS sequence"/>
</dbReference>
<sequence length="61" mass="7109">MKADTHSSLLRLPAELRLEIYEHVITSVPLHQPLSQYWASSTHANKHKRRLSRSSRTCTRL</sequence>
<keyword evidence="3" id="KW-1185">Reference proteome</keyword>
<proteinExistence type="predicted"/>
<dbReference type="OrthoDB" id="62952at2759"/>
<evidence type="ECO:0000313" key="3">
    <source>
        <dbReference type="Proteomes" id="UP000799424"/>
    </source>
</evidence>
<feature type="compositionally biased region" description="Basic residues" evidence="1">
    <location>
        <begin position="44"/>
        <end position="53"/>
    </location>
</feature>
<reference evidence="2" key="1">
    <citation type="journal article" date="2020" name="Stud. Mycol.">
        <title>101 Dothideomycetes genomes: a test case for predicting lifestyles and emergence of pathogens.</title>
        <authorList>
            <person name="Haridas S."/>
            <person name="Albert R."/>
            <person name="Binder M."/>
            <person name="Bloem J."/>
            <person name="Labutti K."/>
            <person name="Salamov A."/>
            <person name="Andreopoulos B."/>
            <person name="Baker S."/>
            <person name="Barry K."/>
            <person name="Bills G."/>
            <person name="Bluhm B."/>
            <person name="Cannon C."/>
            <person name="Castanera R."/>
            <person name="Culley D."/>
            <person name="Daum C."/>
            <person name="Ezra D."/>
            <person name="Gonzalez J."/>
            <person name="Henrissat B."/>
            <person name="Kuo A."/>
            <person name="Liang C."/>
            <person name="Lipzen A."/>
            <person name="Lutzoni F."/>
            <person name="Magnuson J."/>
            <person name="Mondo S."/>
            <person name="Nolan M."/>
            <person name="Ohm R."/>
            <person name="Pangilinan J."/>
            <person name="Park H.-J."/>
            <person name="Ramirez L."/>
            <person name="Alfaro M."/>
            <person name="Sun H."/>
            <person name="Tritt A."/>
            <person name="Yoshinaga Y."/>
            <person name="Zwiers L.-H."/>
            <person name="Turgeon B."/>
            <person name="Goodwin S."/>
            <person name="Spatafora J."/>
            <person name="Crous P."/>
            <person name="Grigoriev I."/>
        </authorList>
    </citation>
    <scope>NUCLEOTIDE SEQUENCE</scope>
    <source>
        <strain evidence="2">CBS 113818</strain>
    </source>
</reference>
<evidence type="ECO:0000256" key="1">
    <source>
        <dbReference type="SAM" id="MobiDB-lite"/>
    </source>
</evidence>
<dbReference type="EMBL" id="MU006216">
    <property type="protein sequence ID" value="KAF2832766.1"/>
    <property type="molecule type" value="Genomic_DNA"/>
</dbReference>
<protein>
    <submittedName>
        <fullName evidence="2">Uncharacterized protein</fullName>
    </submittedName>
</protein>
<dbReference type="AlphaFoldDB" id="A0A6A7AHR7"/>
<name>A0A6A7AHR7_9PLEO</name>
<organism evidence="2 3">
    <name type="scientific">Ophiobolus disseminans</name>
    <dbReference type="NCBI Taxonomy" id="1469910"/>
    <lineage>
        <taxon>Eukaryota</taxon>
        <taxon>Fungi</taxon>
        <taxon>Dikarya</taxon>
        <taxon>Ascomycota</taxon>
        <taxon>Pezizomycotina</taxon>
        <taxon>Dothideomycetes</taxon>
        <taxon>Pleosporomycetidae</taxon>
        <taxon>Pleosporales</taxon>
        <taxon>Pleosporineae</taxon>
        <taxon>Phaeosphaeriaceae</taxon>
        <taxon>Ophiobolus</taxon>
    </lineage>
</organism>
<gene>
    <name evidence="2" type="ORF">CC86DRAFT_364808</name>
</gene>
<evidence type="ECO:0000313" key="2">
    <source>
        <dbReference type="EMBL" id="KAF2832766.1"/>
    </source>
</evidence>